<keyword evidence="2" id="KW-1185">Reference proteome</keyword>
<proteinExistence type="predicted"/>
<organism evidence="1 2">
    <name type="scientific">Anopheles farauti</name>
    <dbReference type="NCBI Taxonomy" id="69004"/>
    <lineage>
        <taxon>Eukaryota</taxon>
        <taxon>Metazoa</taxon>
        <taxon>Ecdysozoa</taxon>
        <taxon>Arthropoda</taxon>
        <taxon>Hexapoda</taxon>
        <taxon>Insecta</taxon>
        <taxon>Pterygota</taxon>
        <taxon>Neoptera</taxon>
        <taxon>Endopterygota</taxon>
        <taxon>Diptera</taxon>
        <taxon>Nematocera</taxon>
        <taxon>Culicoidea</taxon>
        <taxon>Culicidae</taxon>
        <taxon>Anophelinae</taxon>
        <taxon>Anopheles</taxon>
    </lineage>
</organism>
<reference evidence="2" key="1">
    <citation type="submission" date="2014-01" db="EMBL/GenBank/DDBJ databases">
        <title>The Genome Sequence of Anopheles farauti FAR1 (V2).</title>
        <authorList>
            <consortium name="The Broad Institute Genomics Platform"/>
            <person name="Neafsey D.E."/>
            <person name="Besansky N."/>
            <person name="Howell P."/>
            <person name="Walton C."/>
            <person name="Young S.K."/>
            <person name="Zeng Q."/>
            <person name="Gargeya S."/>
            <person name="Fitzgerald M."/>
            <person name="Haas B."/>
            <person name="Abouelleil A."/>
            <person name="Allen A.W."/>
            <person name="Alvarado L."/>
            <person name="Arachchi H.M."/>
            <person name="Berlin A.M."/>
            <person name="Chapman S.B."/>
            <person name="Gainer-Dewar J."/>
            <person name="Goldberg J."/>
            <person name="Griggs A."/>
            <person name="Gujja S."/>
            <person name="Hansen M."/>
            <person name="Howarth C."/>
            <person name="Imamovic A."/>
            <person name="Ireland A."/>
            <person name="Larimer J."/>
            <person name="McCowan C."/>
            <person name="Murphy C."/>
            <person name="Pearson M."/>
            <person name="Poon T.W."/>
            <person name="Priest M."/>
            <person name="Roberts A."/>
            <person name="Saif S."/>
            <person name="Shea T."/>
            <person name="Sisk P."/>
            <person name="Sykes S."/>
            <person name="Wortman J."/>
            <person name="Nusbaum C."/>
            <person name="Birren B."/>
        </authorList>
    </citation>
    <scope>NUCLEOTIDE SEQUENCE [LARGE SCALE GENOMIC DNA]</scope>
    <source>
        <strain evidence="2">FAR1</strain>
    </source>
</reference>
<reference evidence="1" key="2">
    <citation type="submission" date="2020-05" db="UniProtKB">
        <authorList>
            <consortium name="EnsemblMetazoa"/>
        </authorList>
    </citation>
    <scope>IDENTIFICATION</scope>
    <source>
        <strain evidence="1">FAR1</strain>
    </source>
</reference>
<dbReference type="EMBL" id="AXCN02001227">
    <property type="status" value="NOT_ANNOTATED_CDS"/>
    <property type="molecule type" value="Genomic_DNA"/>
</dbReference>
<sequence length="417" mass="46936">MKYPTPTLGTYCLVQFFSSDRSLQSLSPSHTQSRGMHIPFWHSNFPSSSSPSHSQSREMHVCVVAQITCVPLDSQLSLICWASRWCTISQFCSSSLSTQSAWPSQCRSMWMQAQLLSHVNSRGSHLMSQFISPKPSPLPRFVRSEQVVVRVDVVVPEVGTRAVPIDRPETIVVPSLHAAAQPVHRVVVGHRAVHAATAVRSDRMMRQARTAVYRNRCVPRVLGGLERATTWRRHHDLARWQLRPNVLVMGFRLPGLRLHASLARLAHRVRAKHLPGRTELVRARLLLLRLARVMADTVRRRSEVRTFGILHTSLETGAVDRGDCWLDCWRGSSVGCRLSSGEAPGCPDFLDVQCVVQWSHIPRLSCQVCWELVGISFNACAGKSEDFNDLNITTLQHFNELKHSPKCNYSPYQNSSD</sequence>
<evidence type="ECO:0000313" key="1">
    <source>
        <dbReference type="EnsemblMetazoa" id="AFAF003047-PA"/>
    </source>
</evidence>
<dbReference type="Proteomes" id="UP000075886">
    <property type="component" value="Unassembled WGS sequence"/>
</dbReference>
<protein>
    <submittedName>
        <fullName evidence="1">Uncharacterized protein</fullName>
    </submittedName>
</protein>
<evidence type="ECO:0000313" key="2">
    <source>
        <dbReference type="Proteomes" id="UP000075886"/>
    </source>
</evidence>
<name>A0A182Q4R0_9DIPT</name>
<dbReference type="AlphaFoldDB" id="A0A182Q4R0"/>
<accession>A0A182Q4R0</accession>
<dbReference type="VEuPathDB" id="VectorBase:AFAF003047"/>
<dbReference type="EnsemblMetazoa" id="AFAF003047-RA">
    <property type="protein sequence ID" value="AFAF003047-PA"/>
    <property type="gene ID" value="AFAF003047"/>
</dbReference>